<evidence type="ECO:0000256" key="2">
    <source>
        <dbReference type="ARBA" id="ARBA00005860"/>
    </source>
</evidence>
<evidence type="ECO:0000256" key="1">
    <source>
        <dbReference type="ARBA" id="ARBA00001947"/>
    </source>
</evidence>
<dbReference type="InterPro" id="IPR001577">
    <property type="entry name" value="Peptidase_M8"/>
</dbReference>
<keyword evidence="4" id="KW-0479">Metal-binding</keyword>
<dbReference type="GO" id="GO:0016020">
    <property type="term" value="C:membrane"/>
    <property type="evidence" value="ECO:0007669"/>
    <property type="project" value="InterPro"/>
</dbReference>
<keyword evidence="3" id="KW-0645">Protease</keyword>
<dbReference type="AlphaFoldDB" id="A2DH73"/>
<dbReference type="RefSeq" id="XP_001581132.1">
    <property type="nucleotide sequence ID" value="XM_001581082.1"/>
</dbReference>
<dbReference type="OrthoDB" id="527990at2759"/>
<dbReference type="KEGG" id="tva:5465699"/>
<dbReference type="GO" id="GO:0006508">
    <property type="term" value="P:proteolysis"/>
    <property type="evidence" value="ECO:0007669"/>
    <property type="project" value="UniProtKB-KW"/>
</dbReference>
<proteinExistence type="inferred from homology"/>
<keyword evidence="6" id="KW-0862">Zinc</keyword>
<dbReference type="SUPFAM" id="SSF55486">
    <property type="entry name" value="Metalloproteases ('zincins'), catalytic domain"/>
    <property type="match status" value="1"/>
</dbReference>
<dbReference type="Proteomes" id="UP000001542">
    <property type="component" value="Unassembled WGS sequence"/>
</dbReference>
<dbReference type="EMBL" id="DS113200">
    <property type="protein sequence ID" value="EAY20146.1"/>
    <property type="molecule type" value="Genomic_DNA"/>
</dbReference>
<keyword evidence="7" id="KW-0482">Metalloprotease</keyword>
<evidence type="ECO:0000256" key="4">
    <source>
        <dbReference type="ARBA" id="ARBA00022723"/>
    </source>
</evidence>
<gene>
    <name evidence="8" type="ORF">TVAG_020910</name>
</gene>
<evidence type="ECO:0000256" key="7">
    <source>
        <dbReference type="ARBA" id="ARBA00023049"/>
    </source>
</evidence>
<keyword evidence="9" id="KW-1185">Reference proteome</keyword>
<dbReference type="GO" id="GO:0004222">
    <property type="term" value="F:metalloendopeptidase activity"/>
    <property type="evidence" value="ECO:0007669"/>
    <property type="project" value="InterPro"/>
</dbReference>
<accession>A2DH73</accession>
<dbReference type="InParanoid" id="A2DH73"/>
<keyword evidence="5" id="KW-0378">Hydrolase</keyword>
<evidence type="ECO:0000256" key="6">
    <source>
        <dbReference type="ARBA" id="ARBA00022833"/>
    </source>
</evidence>
<dbReference type="Gene3D" id="3.10.170.20">
    <property type="match status" value="1"/>
</dbReference>
<dbReference type="PANTHER" id="PTHR10942:SF0">
    <property type="entry name" value="LEISHMANOLYSIN-LIKE PEPTIDASE"/>
    <property type="match status" value="1"/>
</dbReference>
<dbReference type="VEuPathDB" id="TrichDB:TVAGG3_0677100"/>
<dbReference type="GO" id="GO:0007155">
    <property type="term" value="P:cell adhesion"/>
    <property type="evidence" value="ECO:0007669"/>
    <property type="project" value="InterPro"/>
</dbReference>
<dbReference type="VEuPathDB" id="TrichDB:TVAG_020910"/>
<comment type="cofactor">
    <cofactor evidence="1">
        <name>Zn(2+)</name>
        <dbReference type="ChEBI" id="CHEBI:29105"/>
    </cofactor>
</comment>
<evidence type="ECO:0000313" key="9">
    <source>
        <dbReference type="Proteomes" id="UP000001542"/>
    </source>
</evidence>
<dbReference type="SMR" id="A2DH73"/>
<dbReference type="GO" id="GO:0046872">
    <property type="term" value="F:metal ion binding"/>
    <property type="evidence" value="ECO:0007669"/>
    <property type="project" value="UniProtKB-KW"/>
</dbReference>
<sequence>MLLYLALILSYKCNINEQMKKLNIKQNMQRLALSSRISSKWRPIRITLNYDFLEGKRNYPYTCKNVGQVIEEIGVVCEANDIITEKQISAIKGTLNNVVDFLSHTLKVQSVLDPIKVEIDDENKLEFNNTDLVLIVTSQKIDGALASAGPRMFEDTYRRTIVGIVEFNPSTTPEEAVSENDWNDK</sequence>
<dbReference type="PANTHER" id="PTHR10942">
    <property type="entry name" value="LEISHMANOLYSIN-LIKE PEPTIDASE"/>
    <property type="match status" value="1"/>
</dbReference>
<evidence type="ECO:0000256" key="3">
    <source>
        <dbReference type="ARBA" id="ARBA00022670"/>
    </source>
</evidence>
<dbReference type="FunFam" id="3.10.170.20:FF:000003">
    <property type="entry name" value="GP63-like"/>
    <property type="match status" value="1"/>
</dbReference>
<name>A2DH73_TRIV3</name>
<evidence type="ECO:0000313" key="8">
    <source>
        <dbReference type="EMBL" id="EAY20146.1"/>
    </source>
</evidence>
<protein>
    <submittedName>
        <fullName evidence="8">Uncharacterized protein</fullName>
    </submittedName>
</protein>
<reference evidence="8" key="1">
    <citation type="submission" date="2006-10" db="EMBL/GenBank/DDBJ databases">
        <authorList>
            <person name="Amadeo P."/>
            <person name="Zhao Q."/>
            <person name="Wortman J."/>
            <person name="Fraser-Liggett C."/>
            <person name="Carlton J."/>
        </authorList>
    </citation>
    <scope>NUCLEOTIDE SEQUENCE</scope>
    <source>
        <strain evidence="8">G3</strain>
    </source>
</reference>
<evidence type="ECO:0000256" key="5">
    <source>
        <dbReference type="ARBA" id="ARBA00022801"/>
    </source>
</evidence>
<comment type="similarity">
    <text evidence="2">Belongs to the peptidase M8 family.</text>
</comment>
<dbReference type="Pfam" id="PF01457">
    <property type="entry name" value="Peptidase_M8"/>
    <property type="match status" value="1"/>
</dbReference>
<reference evidence="8" key="2">
    <citation type="journal article" date="2007" name="Science">
        <title>Draft genome sequence of the sexually transmitted pathogen Trichomonas vaginalis.</title>
        <authorList>
            <person name="Carlton J.M."/>
            <person name="Hirt R.P."/>
            <person name="Silva J.C."/>
            <person name="Delcher A.L."/>
            <person name="Schatz M."/>
            <person name="Zhao Q."/>
            <person name="Wortman J.R."/>
            <person name="Bidwell S.L."/>
            <person name="Alsmark U.C.M."/>
            <person name="Besteiro S."/>
            <person name="Sicheritz-Ponten T."/>
            <person name="Noel C.J."/>
            <person name="Dacks J.B."/>
            <person name="Foster P.G."/>
            <person name="Simillion C."/>
            <person name="Van de Peer Y."/>
            <person name="Miranda-Saavedra D."/>
            <person name="Barton G.J."/>
            <person name="Westrop G.D."/>
            <person name="Mueller S."/>
            <person name="Dessi D."/>
            <person name="Fiori P.L."/>
            <person name="Ren Q."/>
            <person name="Paulsen I."/>
            <person name="Zhang H."/>
            <person name="Bastida-Corcuera F.D."/>
            <person name="Simoes-Barbosa A."/>
            <person name="Brown M.T."/>
            <person name="Hayes R.D."/>
            <person name="Mukherjee M."/>
            <person name="Okumura C.Y."/>
            <person name="Schneider R."/>
            <person name="Smith A.J."/>
            <person name="Vanacova S."/>
            <person name="Villalvazo M."/>
            <person name="Haas B.J."/>
            <person name="Pertea M."/>
            <person name="Feldblyum T.V."/>
            <person name="Utterback T.R."/>
            <person name="Shu C.L."/>
            <person name="Osoegawa K."/>
            <person name="de Jong P.J."/>
            <person name="Hrdy I."/>
            <person name="Horvathova L."/>
            <person name="Zubacova Z."/>
            <person name="Dolezal P."/>
            <person name="Malik S.B."/>
            <person name="Logsdon J.M. Jr."/>
            <person name="Henze K."/>
            <person name="Gupta A."/>
            <person name="Wang C.C."/>
            <person name="Dunne R.L."/>
            <person name="Upcroft J.A."/>
            <person name="Upcroft P."/>
            <person name="White O."/>
            <person name="Salzberg S.L."/>
            <person name="Tang P."/>
            <person name="Chiu C.-H."/>
            <person name="Lee Y.-S."/>
            <person name="Embley T.M."/>
            <person name="Coombs G.H."/>
            <person name="Mottram J.C."/>
            <person name="Tachezy J."/>
            <person name="Fraser-Liggett C.M."/>
            <person name="Johnson P.J."/>
        </authorList>
    </citation>
    <scope>NUCLEOTIDE SEQUENCE [LARGE SCALE GENOMIC DNA]</scope>
    <source>
        <strain evidence="8">G3</strain>
    </source>
</reference>
<organism evidence="8 9">
    <name type="scientific">Trichomonas vaginalis (strain ATCC PRA-98 / G3)</name>
    <dbReference type="NCBI Taxonomy" id="412133"/>
    <lineage>
        <taxon>Eukaryota</taxon>
        <taxon>Metamonada</taxon>
        <taxon>Parabasalia</taxon>
        <taxon>Trichomonadida</taxon>
        <taxon>Trichomonadidae</taxon>
        <taxon>Trichomonas</taxon>
    </lineage>
</organism>